<dbReference type="GO" id="GO:0016628">
    <property type="term" value="F:oxidoreductase activity, acting on the CH-CH group of donors, NAD or NADP as acceptor"/>
    <property type="evidence" value="ECO:0007669"/>
    <property type="project" value="InterPro"/>
</dbReference>
<protein>
    <submittedName>
        <fullName evidence="4">CMF receptor CMFR1</fullName>
    </submittedName>
</protein>
<accession>A0A2P6TCZ7</accession>
<sequence length="536" mass="58252">MVQLPPVSENRGLYAAAAVTAAVGGGLLLRRALRQTKPLAGPYTPDTLPKGAYDVIIVGAGPSGSVAAYYLAKGGARVALLDKEHFPRDKICGDAVCTPAIHILEEMGVIEELKAADEVRFADNGGFVSPSGLSYIGDSQHKLGTAAACAVRRIDLDVRVARAAQRAGADLKEGFEVGKDVTLDKAAGLWTVQSTDGKTVTGRMLVCADGSTSRLATQLGYCTAPPQGVSSRAYIEGGSHNANFDGLVFYPRWSLPGYAAIFKHAKDELGFCYYLIPCGNKAQTGQCGNCTADDLKRLHENAIKHDPFISRAMGPNPKCERMRAGSLRVGGQGLTTTFDDHLIIVGDAAGFIDPLTGEGIHTAMMGGKAAAEVLLACREAGDFSKRSTRLYEQRWMELFGHDFKLSQKGAELIWRFPILLDACANEVQRQGDAMMSKWAEVMTNMRPKTYFLRPDVAIPLGFALLREIWQQKVMKRPDQYVMPAAAKQQEQQHAVSGAPQAGGSSSPARRRRRQRRRRRRQQQKRQRGRGAQAGYQ</sequence>
<dbReference type="GO" id="GO:0071949">
    <property type="term" value="F:FAD binding"/>
    <property type="evidence" value="ECO:0007669"/>
    <property type="project" value="InterPro"/>
</dbReference>
<proteinExistence type="predicted"/>
<evidence type="ECO:0000313" key="4">
    <source>
        <dbReference type="EMBL" id="PRW20524.1"/>
    </source>
</evidence>
<comment type="caution">
    <text evidence="4">The sequence shown here is derived from an EMBL/GenBank/DDBJ whole genome shotgun (WGS) entry which is preliminary data.</text>
</comment>
<dbReference type="PANTHER" id="PTHR42685:SF22">
    <property type="entry name" value="CONDITIONED MEDIUM FACTOR RECEPTOR 1"/>
    <property type="match status" value="1"/>
</dbReference>
<dbReference type="InterPro" id="IPR036188">
    <property type="entry name" value="FAD/NAD-bd_sf"/>
</dbReference>
<dbReference type="Pfam" id="PF01494">
    <property type="entry name" value="FAD_binding_3"/>
    <property type="match status" value="1"/>
</dbReference>
<dbReference type="Gene3D" id="3.50.50.60">
    <property type="entry name" value="FAD/NAD(P)-binding domain"/>
    <property type="match status" value="1"/>
</dbReference>
<dbReference type="InterPro" id="IPR011777">
    <property type="entry name" value="Geranylgeranyl_Rdtase_fam"/>
</dbReference>
<feature type="domain" description="FAD-binding" evidence="3">
    <location>
        <begin position="53"/>
        <end position="375"/>
    </location>
</feature>
<keyword evidence="2" id="KW-0472">Membrane</keyword>
<feature type="compositionally biased region" description="Low complexity" evidence="1">
    <location>
        <begin position="494"/>
        <end position="507"/>
    </location>
</feature>
<evidence type="ECO:0000313" key="5">
    <source>
        <dbReference type="Proteomes" id="UP000239899"/>
    </source>
</evidence>
<dbReference type="SUPFAM" id="SSF51905">
    <property type="entry name" value="FAD/NAD(P)-binding domain"/>
    <property type="match status" value="1"/>
</dbReference>
<dbReference type="EMBL" id="LHPG02000023">
    <property type="protein sequence ID" value="PRW20524.1"/>
    <property type="molecule type" value="Genomic_DNA"/>
</dbReference>
<evidence type="ECO:0000256" key="2">
    <source>
        <dbReference type="SAM" id="Phobius"/>
    </source>
</evidence>
<keyword evidence="2" id="KW-0812">Transmembrane</keyword>
<evidence type="ECO:0000259" key="3">
    <source>
        <dbReference type="Pfam" id="PF01494"/>
    </source>
</evidence>
<feature type="transmembrane region" description="Helical" evidence="2">
    <location>
        <begin position="12"/>
        <end position="29"/>
    </location>
</feature>
<name>A0A2P6TCZ7_CHLSO</name>
<dbReference type="PRINTS" id="PR00420">
    <property type="entry name" value="RNGMNOXGNASE"/>
</dbReference>
<keyword evidence="5" id="KW-1185">Reference proteome</keyword>
<dbReference type="Proteomes" id="UP000239899">
    <property type="component" value="Unassembled WGS sequence"/>
</dbReference>
<feature type="compositionally biased region" description="Basic residues" evidence="1">
    <location>
        <begin position="508"/>
        <end position="528"/>
    </location>
</feature>
<keyword evidence="2" id="KW-1133">Transmembrane helix</keyword>
<reference evidence="4 5" key="1">
    <citation type="journal article" date="2018" name="Plant J.">
        <title>Genome sequences of Chlorella sorokiniana UTEX 1602 and Micractinium conductrix SAG 241.80: implications to maltose excretion by a green alga.</title>
        <authorList>
            <person name="Arriola M.B."/>
            <person name="Velmurugan N."/>
            <person name="Zhang Y."/>
            <person name="Plunkett M.H."/>
            <person name="Hondzo H."/>
            <person name="Barney B.M."/>
        </authorList>
    </citation>
    <scope>NUCLEOTIDE SEQUENCE [LARGE SCALE GENOMIC DNA]</scope>
    <source>
        <strain evidence="5">UTEX 1602</strain>
    </source>
</reference>
<dbReference type="STRING" id="3076.A0A2P6TCZ7"/>
<dbReference type="OrthoDB" id="424974at2759"/>
<feature type="region of interest" description="Disordered" evidence="1">
    <location>
        <begin position="484"/>
        <end position="536"/>
    </location>
</feature>
<dbReference type="AlphaFoldDB" id="A0A2P6TCZ7"/>
<dbReference type="InterPro" id="IPR002938">
    <property type="entry name" value="FAD-bd"/>
</dbReference>
<dbReference type="PANTHER" id="PTHR42685">
    <property type="entry name" value="GERANYLGERANYL DIPHOSPHATE REDUCTASE"/>
    <property type="match status" value="1"/>
</dbReference>
<evidence type="ECO:0000256" key="1">
    <source>
        <dbReference type="SAM" id="MobiDB-lite"/>
    </source>
</evidence>
<organism evidence="4 5">
    <name type="scientific">Chlorella sorokiniana</name>
    <name type="common">Freshwater green alga</name>
    <dbReference type="NCBI Taxonomy" id="3076"/>
    <lineage>
        <taxon>Eukaryota</taxon>
        <taxon>Viridiplantae</taxon>
        <taxon>Chlorophyta</taxon>
        <taxon>core chlorophytes</taxon>
        <taxon>Trebouxiophyceae</taxon>
        <taxon>Chlorellales</taxon>
        <taxon>Chlorellaceae</taxon>
        <taxon>Chlorella clade</taxon>
        <taxon>Chlorella</taxon>
    </lineage>
</organism>
<dbReference type="InterPro" id="IPR050407">
    <property type="entry name" value="Geranylgeranyl_reductase"/>
</dbReference>
<dbReference type="NCBIfam" id="TIGR02032">
    <property type="entry name" value="GG-red-SF"/>
    <property type="match status" value="1"/>
</dbReference>
<keyword evidence="4" id="KW-0675">Receptor</keyword>
<gene>
    <name evidence="4" type="ORF">C2E21_9001</name>
</gene>